<keyword evidence="4" id="KW-0813">Transport</keyword>
<name>A0A284RAT5_ARMOS</name>
<evidence type="ECO:0000256" key="8">
    <source>
        <dbReference type="ARBA" id="ARBA00023329"/>
    </source>
</evidence>
<dbReference type="InterPro" id="IPR027155">
    <property type="entry name" value="APS3"/>
</dbReference>
<feature type="compositionally biased region" description="Acidic residues" evidence="9">
    <location>
        <begin position="628"/>
        <end position="640"/>
    </location>
</feature>
<reference evidence="12" key="1">
    <citation type="journal article" date="2017" name="Nat. Ecol. Evol.">
        <title>Genome expansion and lineage-specific genetic innovations in the forest pathogenic fungi Armillaria.</title>
        <authorList>
            <person name="Sipos G."/>
            <person name="Prasanna A.N."/>
            <person name="Walter M.C."/>
            <person name="O'Connor E."/>
            <person name="Balint B."/>
            <person name="Krizsan K."/>
            <person name="Kiss B."/>
            <person name="Hess J."/>
            <person name="Varga T."/>
            <person name="Slot J."/>
            <person name="Riley R."/>
            <person name="Boka B."/>
            <person name="Rigling D."/>
            <person name="Barry K."/>
            <person name="Lee J."/>
            <person name="Mihaltcheva S."/>
            <person name="LaButti K."/>
            <person name="Lipzen A."/>
            <person name="Waldron R."/>
            <person name="Moloney N.M."/>
            <person name="Sperisen C."/>
            <person name="Kredics L."/>
            <person name="Vagvoelgyi C."/>
            <person name="Patrignani A."/>
            <person name="Fitzpatrick D."/>
            <person name="Nagy I."/>
            <person name="Doyle S."/>
            <person name="Anderson J.B."/>
            <person name="Grigoriev I.V."/>
            <person name="Gueldener U."/>
            <person name="Muensterkoetter M."/>
            <person name="Nagy L.G."/>
        </authorList>
    </citation>
    <scope>NUCLEOTIDE SEQUENCE [LARGE SCALE GENOMIC DNA]</scope>
    <source>
        <strain evidence="12">C18/9</strain>
    </source>
</reference>
<dbReference type="STRING" id="47428.A0A284RAT5"/>
<feature type="region of interest" description="Disordered" evidence="9">
    <location>
        <begin position="446"/>
        <end position="700"/>
    </location>
</feature>
<keyword evidence="6" id="KW-0333">Golgi apparatus</keyword>
<comment type="similarity">
    <text evidence="3">Belongs to the adaptor complexes small subunit family.</text>
</comment>
<dbReference type="EMBL" id="FUEG01000006">
    <property type="protein sequence ID" value="SJL05874.1"/>
    <property type="molecule type" value="Genomic_DNA"/>
</dbReference>
<dbReference type="Pfam" id="PF07093">
    <property type="entry name" value="SGT1"/>
    <property type="match status" value="2"/>
</dbReference>
<keyword evidence="12" id="KW-1185">Reference proteome</keyword>
<dbReference type="GO" id="GO:0030659">
    <property type="term" value="C:cytoplasmic vesicle membrane"/>
    <property type="evidence" value="ECO:0007669"/>
    <property type="project" value="UniProtKB-SubCell"/>
</dbReference>
<dbReference type="PROSITE" id="PS00989">
    <property type="entry name" value="CLAT_ADAPTOR_S"/>
    <property type="match status" value="1"/>
</dbReference>
<feature type="compositionally biased region" description="Basic and acidic residues" evidence="9">
    <location>
        <begin position="565"/>
        <end position="575"/>
    </location>
</feature>
<keyword evidence="7" id="KW-0472">Membrane</keyword>
<evidence type="ECO:0000256" key="9">
    <source>
        <dbReference type="SAM" id="MobiDB-lite"/>
    </source>
</evidence>
<keyword evidence="8" id="KW-0968">Cytoplasmic vesicle</keyword>
<feature type="domain" description="AP complex mu/sigma subunit" evidence="10">
    <location>
        <begin position="810"/>
        <end position="962"/>
    </location>
</feature>
<dbReference type="SUPFAM" id="SSF64356">
    <property type="entry name" value="SNARE-like"/>
    <property type="match status" value="1"/>
</dbReference>
<dbReference type="Proteomes" id="UP000219338">
    <property type="component" value="Unassembled WGS sequence"/>
</dbReference>
<gene>
    <name evidence="11" type="ORF">ARMOST_09210</name>
</gene>
<evidence type="ECO:0000259" key="10">
    <source>
        <dbReference type="Pfam" id="PF01217"/>
    </source>
</evidence>
<dbReference type="InterPro" id="IPR000804">
    <property type="entry name" value="Clathrin_sm-chain_CS"/>
</dbReference>
<sequence>MDIFNRPPAISEDTLQYALYPPQSLPDKPSVTTFAACMHTYVDSLLPDFIWHRDAFELKVVPNPDFEGQWMLEGRMRVGDSVDDEWCTVWLLKEISNKWDVVISVWDTDGEFLLIEAADALPSFQVWIYSSHLHLIPLSHVSSPSRRRRRRKISVSKDDDEEDYAIQDEDEDDFIAVEDALKLVRDASVDTRTSIAVENLIWGRISQYPEAVRRHVHVTKAHLPADIAKALAINPPLIQKAVEAFYTRDGIQLRAAHKMSRFSPSTSVVSTVKMTRTAYAQLTGQKFFPPKVFGRWSESEGSKEWRWKDTGMKIAVGFEILFQESKGRVTATNGTAEALSASIAAKKDALRRDPEYVKYIQNLVSAGYFRSELEGSQLWNSLEDKAAEIFVDVRKQDDHSRRSFASLVTNAISQARDSVSYVTAEEDNDEWLTIDAQDFDDLLQKSSKSQTSDVMDIDNSSETPEDKMASDQASRLKDLASKVEEFVEGEGDMEGAKFEDEDFSDEDFSDGSMSTNSDDQDEEDPIKRQADMDKLVPSLDPSEYGQMPASFHSNSQKVGPMGGKNDTEKKADKNEATSNTEHPGKPLRPPILPRDKYDGVDSDDESDEEDAEMDSEDEEDQPQVVGDVEVDMGEEEEEFLEFSRQALGISDEQWGDIVKDRKDRGAFVPKNISTASPFRSPKHGDAERSPEPGPRPNVNPNLDSFEAVMKAMDAELARSRGGNTTSQSDKGKGKAKATSENEDDDIEAAMEAELKAVLEGRDDDDEEEPMDYNLIKNFLESFKSQGGLSGPVSNLAGRLQPGTCLFHLTMIHAVLIFNTSGVPRLSKFYTPLHQSSQTVIQKIFQLICSRPPGLCNFLDAPELEAFLGPKHGEDERWRVVYRNYATLYFVFVVDGAESELGILDLIQVFVESLDRTFENVCELDLVFHFDEAHHILAEIIQGGVVLETNVDEIDRAVQSMAKARKDSFASANPLSLGVGSIGARGKTPLDWIGRLTGTGVR</sequence>
<proteinExistence type="inferred from homology"/>
<dbReference type="OrthoDB" id="27237at2759"/>
<dbReference type="InterPro" id="IPR010770">
    <property type="entry name" value="Ecd"/>
</dbReference>
<evidence type="ECO:0000256" key="6">
    <source>
        <dbReference type="ARBA" id="ARBA00023034"/>
    </source>
</evidence>
<keyword evidence="5" id="KW-0653">Protein transport</keyword>
<dbReference type="InterPro" id="IPR022775">
    <property type="entry name" value="AP_mu_sigma_su"/>
</dbReference>
<dbReference type="GO" id="GO:0006896">
    <property type="term" value="P:Golgi to vacuole transport"/>
    <property type="evidence" value="ECO:0007669"/>
    <property type="project" value="InterPro"/>
</dbReference>
<feature type="compositionally biased region" description="Acidic residues" evidence="9">
    <location>
        <begin position="486"/>
        <end position="509"/>
    </location>
</feature>
<protein>
    <recommendedName>
        <fullName evidence="10">AP complex mu/sigma subunit domain-containing protein</fullName>
    </recommendedName>
</protein>
<dbReference type="InterPro" id="IPR011012">
    <property type="entry name" value="Longin-like_dom_sf"/>
</dbReference>
<comment type="subcellular location">
    <subcellularLocation>
        <location evidence="1">Cytoplasmic vesicle membrane</location>
        <topology evidence="1">Peripheral membrane protein</topology>
        <orientation evidence="1">Cytoplasmic side</orientation>
    </subcellularLocation>
    <subcellularLocation>
        <location evidence="2">Golgi apparatus</location>
    </subcellularLocation>
</comment>
<evidence type="ECO:0000313" key="12">
    <source>
        <dbReference type="Proteomes" id="UP000219338"/>
    </source>
</evidence>
<feature type="compositionally biased region" description="Acidic residues" evidence="9">
    <location>
        <begin position="600"/>
        <end position="621"/>
    </location>
</feature>
<evidence type="ECO:0000313" key="11">
    <source>
        <dbReference type="EMBL" id="SJL05874.1"/>
    </source>
</evidence>
<dbReference type="GO" id="GO:0005634">
    <property type="term" value="C:nucleus"/>
    <property type="evidence" value="ECO:0007669"/>
    <property type="project" value="TreeGrafter"/>
</dbReference>
<evidence type="ECO:0000256" key="4">
    <source>
        <dbReference type="ARBA" id="ARBA00022448"/>
    </source>
</evidence>
<accession>A0A284RAT5</accession>
<dbReference type="GO" id="GO:0006886">
    <property type="term" value="P:intracellular protein transport"/>
    <property type="evidence" value="ECO:0007669"/>
    <property type="project" value="InterPro"/>
</dbReference>
<dbReference type="GO" id="GO:0030123">
    <property type="term" value="C:AP-3 adaptor complex"/>
    <property type="evidence" value="ECO:0007669"/>
    <property type="project" value="InterPro"/>
</dbReference>
<dbReference type="OMA" id="AHKMSRF"/>
<dbReference type="FunFam" id="3.30.450.60:FF:000001">
    <property type="entry name" value="AP complex subunit sigma"/>
    <property type="match status" value="1"/>
</dbReference>
<evidence type="ECO:0000256" key="7">
    <source>
        <dbReference type="ARBA" id="ARBA00023136"/>
    </source>
</evidence>
<organism evidence="11 12">
    <name type="scientific">Armillaria ostoyae</name>
    <name type="common">Armillaria root rot fungus</name>
    <dbReference type="NCBI Taxonomy" id="47428"/>
    <lineage>
        <taxon>Eukaryota</taxon>
        <taxon>Fungi</taxon>
        <taxon>Dikarya</taxon>
        <taxon>Basidiomycota</taxon>
        <taxon>Agaricomycotina</taxon>
        <taxon>Agaricomycetes</taxon>
        <taxon>Agaricomycetidae</taxon>
        <taxon>Agaricales</taxon>
        <taxon>Marasmiineae</taxon>
        <taxon>Physalacriaceae</taxon>
        <taxon>Armillaria</taxon>
    </lineage>
</organism>
<feature type="compositionally biased region" description="Basic and acidic residues" evidence="9">
    <location>
        <begin position="464"/>
        <end position="485"/>
    </location>
</feature>
<dbReference type="GO" id="GO:0005794">
    <property type="term" value="C:Golgi apparatus"/>
    <property type="evidence" value="ECO:0007669"/>
    <property type="project" value="UniProtKB-SubCell"/>
</dbReference>
<evidence type="ECO:0000256" key="2">
    <source>
        <dbReference type="ARBA" id="ARBA00004555"/>
    </source>
</evidence>
<dbReference type="PANTHER" id="PTHR13060:SF0">
    <property type="entry name" value="PROTEIN ECDYSONELESS HOMOLOG"/>
    <property type="match status" value="1"/>
</dbReference>
<dbReference type="CDD" id="cd14834">
    <property type="entry name" value="AP3_sigma"/>
    <property type="match status" value="1"/>
</dbReference>
<dbReference type="Gene3D" id="3.30.450.60">
    <property type="match status" value="1"/>
</dbReference>
<dbReference type="Pfam" id="PF01217">
    <property type="entry name" value="Clat_adaptor_s"/>
    <property type="match status" value="1"/>
</dbReference>
<feature type="compositionally biased region" description="Basic and acidic residues" evidence="9">
    <location>
        <begin position="525"/>
        <end position="534"/>
    </location>
</feature>
<evidence type="ECO:0000256" key="1">
    <source>
        <dbReference type="ARBA" id="ARBA00004180"/>
    </source>
</evidence>
<dbReference type="PANTHER" id="PTHR13060">
    <property type="entry name" value="SGT1 PROTEIN HSGT1 SUPPRESSOR OF GCR2"/>
    <property type="match status" value="1"/>
</dbReference>
<evidence type="ECO:0000256" key="5">
    <source>
        <dbReference type="ARBA" id="ARBA00022927"/>
    </source>
</evidence>
<evidence type="ECO:0000256" key="3">
    <source>
        <dbReference type="ARBA" id="ARBA00006972"/>
    </source>
</evidence>
<dbReference type="AlphaFoldDB" id="A0A284RAT5"/>
<feature type="region of interest" description="Disordered" evidence="9">
    <location>
        <begin position="717"/>
        <end position="746"/>
    </location>
</feature>
<feature type="compositionally biased region" description="Polar residues" evidence="9">
    <location>
        <begin position="446"/>
        <end position="462"/>
    </location>
</feature>